<evidence type="ECO:0000313" key="4">
    <source>
        <dbReference type="Proteomes" id="UP000023152"/>
    </source>
</evidence>
<reference evidence="3 4" key="1">
    <citation type="journal article" date="2013" name="Curr. Biol.">
        <title>The Genome of the Foraminiferan Reticulomyxa filosa.</title>
        <authorList>
            <person name="Glockner G."/>
            <person name="Hulsmann N."/>
            <person name="Schleicher M."/>
            <person name="Noegel A.A."/>
            <person name="Eichinger L."/>
            <person name="Gallinger C."/>
            <person name="Pawlowski J."/>
            <person name="Sierra R."/>
            <person name="Euteneuer U."/>
            <person name="Pillet L."/>
            <person name="Moustafa A."/>
            <person name="Platzer M."/>
            <person name="Groth M."/>
            <person name="Szafranski K."/>
            <person name="Schliwa M."/>
        </authorList>
    </citation>
    <scope>NUCLEOTIDE SEQUENCE [LARGE SCALE GENOMIC DNA]</scope>
</reference>
<feature type="transmembrane region" description="Helical" evidence="2">
    <location>
        <begin position="117"/>
        <end position="139"/>
    </location>
</feature>
<feature type="compositionally biased region" description="Basic and acidic residues" evidence="1">
    <location>
        <begin position="11"/>
        <end position="21"/>
    </location>
</feature>
<keyword evidence="4" id="KW-1185">Reference proteome</keyword>
<dbReference type="AlphaFoldDB" id="X6PB17"/>
<proteinExistence type="predicted"/>
<evidence type="ECO:0000256" key="2">
    <source>
        <dbReference type="SAM" id="Phobius"/>
    </source>
</evidence>
<feature type="region of interest" description="Disordered" evidence="1">
    <location>
        <begin position="1"/>
        <end position="27"/>
    </location>
</feature>
<feature type="compositionally biased region" description="Basic residues" evidence="1">
    <location>
        <begin position="1"/>
        <end position="10"/>
    </location>
</feature>
<sequence length="161" mass="19152">DVKHLKKERRKANSDYRKDDNDDKNDDSIIIDKQNTDFEPLSLQQSQLSQQLQSQQTLSNQSIYQSIYQFKSTLQKGPKKKEIIVLCLVCNYIVLILCCVRLTCIGLDCVELCWVELWRVVCYMLNCILLIWVELYVLIEWKKSIIIIRYHFFMRSVFFAT</sequence>
<evidence type="ECO:0000313" key="3">
    <source>
        <dbReference type="EMBL" id="ETO35740.1"/>
    </source>
</evidence>
<evidence type="ECO:0000256" key="1">
    <source>
        <dbReference type="SAM" id="MobiDB-lite"/>
    </source>
</evidence>
<accession>X6PB17</accession>
<feature type="transmembrane region" description="Helical" evidence="2">
    <location>
        <begin position="83"/>
        <end position="105"/>
    </location>
</feature>
<name>X6PB17_RETFI</name>
<keyword evidence="2" id="KW-1133">Transmembrane helix</keyword>
<dbReference type="Proteomes" id="UP000023152">
    <property type="component" value="Unassembled WGS sequence"/>
</dbReference>
<gene>
    <name evidence="3" type="ORF">RFI_01322</name>
</gene>
<keyword evidence="2" id="KW-0812">Transmembrane</keyword>
<dbReference type="EMBL" id="ASPP01001344">
    <property type="protein sequence ID" value="ETO35740.1"/>
    <property type="molecule type" value="Genomic_DNA"/>
</dbReference>
<keyword evidence="2" id="KW-0472">Membrane</keyword>
<feature type="non-terminal residue" evidence="3">
    <location>
        <position position="1"/>
    </location>
</feature>
<organism evidence="3 4">
    <name type="scientific">Reticulomyxa filosa</name>
    <dbReference type="NCBI Taxonomy" id="46433"/>
    <lineage>
        <taxon>Eukaryota</taxon>
        <taxon>Sar</taxon>
        <taxon>Rhizaria</taxon>
        <taxon>Retaria</taxon>
        <taxon>Foraminifera</taxon>
        <taxon>Monothalamids</taxon>
        <taxon>Reticulomyxidae</taxon>
        <taxon>Reticulomyxa</taxon>
    </lineage>
</organism>
<evidence type="ECO:0008006" key="5">
    <source>
        <dbReference type="Google" id="ProtNLM"/>
    </source>
</evidence>
<comment type="caution">
    <text evidence="3">The sequence shown here is derived from an EMBL/GenBank/DDBJ whole genome shotgun (WGS) entry which is preliminary data.</text>
</comment>
<protein>
    <recommendedName>
        <fullName evidence="5">Transmembrane protein</fullName>
    </recommendedName>
</protein>